<reference evidence="11" key="1">
    <citation type="journal article" date="2019" name="Int. J. Syst. Evol. Microbiol.">
        <title>The Global Catalogue of Microorganisms (GCM) 10K type strain sequencing project: providing services to taxonomists for standard genome sequencing and annotation.</title>
        <authorList>
            <consortium name="The Broad Institute Genomics Platform"/>
            <consortium name="The Broad Institute Genome Sequencing Center for Infectious Disease"/>
            <person name="Wu L."/>
            <person name="Ma J."/>
        </authorList>
    </citation>
    <scope>NUCLEOTIDE SEQUENCE [LARGE SCALE GENOMIC DNA]</scope>
    <source>
        <strain evidence="11">LMG 29894</strain>
    </source>
</reference>
<comment type="pathway">
    <text evidence="1 7">Cell wall biogenesis; peptidoglycan biosynthesis.</text>
</comment>
<protein>
    <submittedName>
        <fullName evidence="10">Murein L,D-transpeptidase family protein</fullName>
        <ecNumber evidence="10">2.-.-.-</ecNumber>
    </submittedName>
</protein>
<organism evidence="10 11">
    <name type="scientific">Chitinimonas lacunae</name>
    <dbReference type="NCBI Taxonomy" id="1963018"/>
    <lineage>
        <taxon>Bacteria</taxon>
        <taxon>Pseudomonadati</taxon>
        <taxon>Pseudomonadota</taxon>
        <taxon>Betaproteobacteria</taxon>
        <taxon>Neisseriales</taxon>
        <taxon>Chitinibacteraceae</taxon>
        <taxon>Chitinimonas</taxon>
    </lineage>
</organism>
<feature type="active site" description="Nucleophile" evidence="7">
    <location>
        <position position="154"/>
    </location>
</feature>
<evidence type="ECO:0000313" key="11">
    <source>
        <dbReference type="Proteomes" id="UP001595791"/>
    </source>
</evidence>
<dbReference type="PANTHER" id="PTHR36699:SF1">
    <property type="entry name" value="L,D-TRANSPEPTIDASE YAFK-RELATED"/>
    <property type="match status" value="1"/>
</dbReference>
<evidence type="ECO:0000256" key="1">
    <source>
        <dbReference type="ARBA" id="ARBA00004752"/>
    </source>
</evidence>
<dbReference type="InterPro" id="IPR005490">
    <property type="entry name" value="LD_TPept_cat_dom"/>
</dbReference>
<keyword evidence="5 7" id="KW-0573">Peptidoglycan synthesis</keyword>
<keyword evidence="11" id="KW-1185">Reference proteome</keyword>
<accession>A0ABV8MSP2</accession>
<dbReference type="Gene3D" id="2.40.440.10">
    <property type="entry name" value="L,D-transpeptidase catalytic domain-like"/>
    <property type="match status" value="1"/>
</dbReference>
<keyword evidence="8" id="KW-0732">Signal</keyword>
<evidence type="ECO:0000256" key="4">
    <source>
        <dbReference type="ARBA" id="ARBA00022960"/>
    </source>
</evidence>
<feature type="signal peptide" evidence="8">
    <location>
        <begin position="1"/>
        <end position="19"/>
    </location>
</feature>
<feature type="chain" id="PRO_5047264019" evidence="8">
    <location>
        <begin position="20"/>
        <end position="179"/>
    </location>
</feature>
<dbReference type="GO" id="GO:0016740">
    <property type="term" value="F:transferase activity"/>
    <property type="evidence" value="ECO:0007669"/>
    <property type="project" value="UniProtKB-KW"/>
</dbReference>
<proteinExistence type="inferred from homology"/>
<dbReference type="EMBL" id="JBHSBU010000001">
    <property type="protein sequence ID" value="MFC4161074.1"/>
    <property type="molecule type" value="Genomic_DNA"/>
</dbReference>
<evidence type="ECO:0000256" key="5">
    <source>
        <dbReference type="ARBA" id="ARBA00022984"/>
    </source>
</evidence>
<dbReference type="PANTHER" id="PTHR36699">
    <property type="entry name" value="LD-TRANSPEPTIDASE"/>
    <property type="match status" value="1"/>
</dbReference>
<keyword evidence="6 7" id="KW-0961">Cell wall biogenesis/degradation</keyword>
<comment type="caution">
    <text evidence="10">The sequence shown here is derived from an EMBL/GenBank/DDBJ whole genome shotgun (WGS) entry which is preliminary data.</text>
</comment>
<comment type="similarity">
    <text evidence="2">Belongs to the YkuD family.</text>
</comment>
<dbReference type="RefSeq" id="WP_378166600.1">
    <property type="nucleotide sequence ID" value="NZ_JBHSBU010000001.1"/>
</dbReference>
<evidence type="ECO:0000256" key="3">
    <source>
        <dbReference type="ARBA" id="ARBA00022679"/>
    </source>
</evidence>
<dbReference type="Proteomes" id="UP001595791">
    <property type="component" value="Unassembled WGS sequence"/>
</dbReference>
<evidence type="ECO:0000256" key="6">
    <source>
        <dbReference type="ARBA" id="ARBA00023316"/>
    </source>
</evidence>
<keyword evidence="4 7" id="KW-0133">Cell shape</keyword>
<dbReference type="InterPro" id="IPR038063">
    <property type="entry name" value="Transpep_catalytic_dom"/>
</dbReference>
<evidence type="ECO:0000256" key="2">
    <source>
        <dbReference type="ARBA" id="ARBA00005992"/>
    </source>
</evidence>
<feature type="active site" description="Proton donor/acceptor" evidence="7">
    <location>
        <position position="132"/>
    </location>
</feature>
<evidence type="ECO:0000256" key="7">
    <source>
        <dbReference type="PROSITE-ProRule" id="PRU01373"/>
    </source>
</evidence>
<sequence length="179" mass="20018">MKRRYLLSAMFGLSIAALAAYFAFDFRPGTDRVEAEIDFILVEKSARRLTAYQNGVAVQQFRVALGREPVGPKRCEGDKRTPEGRFTIDSRLDLGQSSFHRALHISYPRRADIEAARSACPNGQAGGQIMIHGLGVELGRLSSTHHQVDWTLGCIALTNEEIDWLYRNTRNGTAIEIRP</sequence>
<dbReference type="SUPFAM" id="SSF141523">
    <property type="entry name" value="L,D-transpeptidase catalytic domain-like"/>
    <property type="match status" value="1"/>
</dbReference>
<dbReference type="CDD" id="cd16913">
    <property type="entry name" value="YkuD_like"/>
    <property type="match status" value="1"/>
</dbReference>
<name>A0ABV8MSP2_9NEIS</name>
<gene>
    <name evidence="10" type="ORF">ACFOW7_17190</name>
</gene>
<dbReference type="EC" id="2.-.-.-" evidence="10"/>
<dbReference type="PROSITE" id="PS52029">
    <property type="entry name" value="LD_TPASE"/>
    <property type="match status" value="1"/>
</dbReference>
<feature type="domain" description="L,D-TPase catalytic" evidence="9">
    <location>
        <begin position="38"/>
        <end position="178"/>
    </location>
</feature>
<evidence type="ECO:0000313" key="10">
    <source>
        <dbReference type="EMBL" id="MFC4161074.1"/>
    </source>
</evidence>
<dbReference type="Pfam" id="PF03734">
    <property type="entry name" value="YkuD"/>
    <property type="match status" value="1"/>
</dbReference>
<keyword evidence="3 10" id="KW-0808">Transferase</keyword>
<evidence type="ECO:0000259" key="9">
    <source>
        <dbReference type="PROSITE" id="PS52029"/>
    </source>
</evidence>
<evidence type="ECO:0000256" key="8">
    <source>
        <dbReference type="SAM" id="SignalP"/>
    </source>
</evidence>